<accession>A0A8W7PUY4</accession>
<feature type="region of interest" description="Disordered" evidence="1">
    <location>
        <begin position="1"/>
        <end position="28"/>
    </location>
</feature>
<feature type="compositionally biased region" description="Basic and acidic residues" evidence="1">
    <location>
        <begin position="1"/>
        <end position="14"/>
    </location>
</feature>
<dbReference type="EnsemblMetazoa" id="ACOM038006-RA">
    <property type="protein sequence ID" value="ACOM038006-PA.1"/>
    <property type="gene ID" value="ACOM038006"/>
</dbReference>
<dbReference type="AlphaFoldDB" id="A0A8W7PUY4"/>
<dbReference type="Proteomes" id="UP000075882">
    <property type="component" value="Unassembled WGS sequence"/>
</dbReference>
<feature type="compositionally biased region" description="Low complexity" evidence="1">
    <location>
        <begin position="16"/>
        <end position="28"/>
    </location>
</feature>
<reference evidence="2" key="1">
    <citation type="submission" date="2022-08" db="UniProtKB">
        <authorList>
            <consortium name="EnsemblMetazoa"/>
        </authorList>
    </citation>
    <scope>IDENTIFICATION</scope>
</reference>
<evidence type="ECO:0000313" key="2">
    <source>
        <dbReference type="EnsemblMetazoa" id="ACOM038006-PA.1"/>
    </source>
</evidence>
<feature type="compositionally biased region" description="Low complexity" evidence="1">
    <location>
        <begin position="126"/>
        <end position="139"/>
    </location>
</feature>
<proteinExistence type="predicted"/>
<sequence length="163" mass="18134">MSYRSRTDDIERNSRRQAATRQSSSAINRVLSSRTSRLRREDMKLFAPCEPLGCFRNGPIETRERRASLASDWRQTVPSGICSSRQSVPPGWVDFSNNRKRMSARFSLIVLAAIRPEMPAPTMARSSSSDSPSSSSSSSFAVLCPDDSCCELRQQQPTKAVQG</sequence>
<evidence type="ECO:0000256" key="1">
    <source>
        <dbReference type="SAM" id="MobiDB-lite"/>
    </source>
</evidence>
<feature type="region of interest" description="Disordered" evidence="1">
    <location>
        <begin position="121"/>
        <end position="141"/>
    </location>
</feature>
<name>A0A8W7PUY4_ANOCL</name>
<organism evidence="2">
    <name type="scientific">Anopheles coluzzii</name>
    <name type="common">African malaria mosquito</name>
    <dbReference type="NCBI Taxonomy" id="1518534"/>
    <lineage>
        <taxon>Eukaryota</taxon>
        <taxon>Metazoa</taxon>
        <taxon>Ecdysozoa</taxon>
        <taxon>Arthropoda</taxon>
        <taxon>Hexapoda</taxon>
        <taxon>Insecta</taxon>
        <taxon>Pterygota</taxon>
        <taxon>Neoptera</taxon>
        <taxon>Endopterygota</taxon>
        <taxon>Diptera</taxon>
        <taxon>Nematocera</taxon>
        <taxon>Culicoidea</taxon>
        <taxon>Culicidae</taxon>
        <taxon>Anophelinae</taxon>
        <taxon>Anopheles</taxon>
    </lineage>
</organism>
<protein>
    <submittedName>
        <fullName evidence="2">Uncharacterized protein</fullName>
    </submittedName>
</protein>